<dbReference type="SUPFAM" id="SSF53756">
    <property type="entry name" value="UDP-Glycosyltransferase/glycogen phosphorylase"/>
    <property type="match status" value="1"/>
</dbReference>
<organism evidence="2 3">
    <name type="scientific">Flavobacterium capsici</name>
    <dbReference type="NCBI Taxonomy" id="3075618"/>
    <lineage>
        <taxon>Bacteria</taxon>
        <taxon>Pseudomonadati</taxon>
        <taxon>Bacteroidota</taxon>
        <taxon>Flavobacteriia</taxon>
        <taxon>Flavobacteriales</taxon>
        <taxon>Flavobacteriaceae</taxon>
        <taxon>Flavobacterium</taxon>
    </lineage>
</organism>
<accession>A0AA96J367</accession>
<dbReference type="KEGG" id="fcj:RN605_13330"/>
<protein>
    <submittedName>
        <fullName evidence="2">UDP-glycosyltransferase</fullName>
    </submittedName>
</protein>
<gene>
    <name evidence="2" type="ORF">RN605_13330</name>
    <name evidence="1" type="ORF">RN608_06160</name>
</gene>
<sequence>MGNKKIFILLPDGIGLRNFAFSNFYKLGKNYGNEIVFWNNTMFSLSELNFPEIKIENAKTHPLTDIYKRAKIEIELNLNKKRANDSIYDSYKFSASKKGIKNGIKYIILRIIIAMNNSNNGLERIRKKIGVLERKTKLYHDSLETLKNEKPDFVFCTNQRVMLGIAPLLAANDLGIPTGTFIFSWDNLPKATKIIDADFYFVWSLYMKNELLYYYPNIKEIQIKISGTPQFEMHFDNEKLEEKTIFFNKHSLDINKKYICFTGDDTVTSPDDPCYLSDLAIAIQQLNLKGFNLGILFRRCPVDFSNRYDYVLDKFKDEITSINPAWTPLTESWNTILPQKEDDSLLSSIAEYSEMVVNLGSSTIFDFIAHKKPCGYFRYNQKEQLNEKWNIHTCYKFVHFRSMPNNAPVFWMDSPIEIEETIKRVLNSDSNEVMSNAQKWFEKINYHPPQLASERIWRAIDEIINSN</sequence>
<reference evidence="2 3" key="1">
    <citation type="submission" date="2023-09" db="EMBL/GenBank/DDBJ databases">
        <title>Flavobacterium sp. a novel bacteria isolate from Pepper rhizosphere.</title>
        <authorList>
            <person name="Peng Y."/>
            <person name="Lee J."/>
        </authorList>
    </citation>
    <scope>NUCLEOTIDE SEQUENCE [LARGE SCALE GENOMIC DNA]</scope>
    <source>
        <strain evidence="1">PMR2A8</strain>
        <strain evidence="2 3">PMTSA4</strain>
    </source>
</reference>
<dbReference type="RefSeq" id="WP_313325557.1">
    <property type="nucleotide sequence ID" value="NZ_CP134878.1"/>
</dbReference>
<dbReference type="EMBL" id="CP134878">
    <property type="protein sequence ID" value="WNM20262.1"/>
    <property type="molecule type" value="Genomic_DNA"/>
</dbReference>
<evidence type="ECO:0000313" key="2">
    <source>
        <dbReference type="EMBL" id="WNM21652.1"/>
    </source>
</evidence>
<evidence type="ECO:0000313" key="3">
    <source>
        <dbReference type="Proteomes" id="UP001304515"/>
    </source>
</evidence>
<dbReference type="AlphaFoldDB" id="A0AA96F0P6"/>
<proteinExistence type="predicted"/>
<evidence type="ECO:0000313" key="1">
    <source>
        <dbReference type="EMBL" id="WNM20262.1"/>
    </source>
</evidence>
<dbReference type="Proteomes" id="UP001304515">
    <property type="component" value="Chromosome"/>
</dbReference>
<dbReference type="EMBL" id="CP134890">
    <property type="protein sequence ID" value="WNM21652.1"/>
    <property type="molecule type" value="Genomic_DNA"/>
</dbReference>
<keyword evidence="3" id="KW-1185">Reference proteome</keyword>
<name>A0AA96F0P6_9FLAO</name>
<accession>A0AA96F0P6</accession>